<name>A0A0R2HY31_CARDV</name>
<reference evidence="1 2" key="1">
    <citation type="journal article" date="2015" name="Genome Announc.">
        <title>Expanding the biotechnology potential of lactobacilli through comparative genomics of 213 strains and associated genera.</title>
        <authorList>
            <person name="Sun Z."/>
            <person name="Harris H.M."/>
            <person name="McCann A."/>
            <person name="Guo C."/>
            <person name="Argimon S."/>
            <person name="Zhang W."/>
            <person name="Yang X."/>
            <person name="Jeffery I.B."/>
            <person name="Cooney J.C."/>
            <person name="Kagawa T.F."/>
            <person name="Liu W."/>
            <person name="Song Y."/>
            <person name="Salvetti E."/>
            <person name="Wrobel A."/>
            <person name="Rasinkangas P."/>
            <person name="Parkhill J."/>
            <person name="Rea M.C."/>
            <person name="O'Sullivan O."/>
            <person name="Ritari J."/>
            <person name="Douillard F.P."/>
            <person name="Paul Ross R."/>
            <person name="Yang R."/>
            <person name="Briner A.E."/>
            <person name="Felis G.E."/>
            <person name="de Vos W.M."/>
            <person name="Barrangou R."/>
            <person name="Klaenhammer T.R."/>
            <person name="Caufield P.W."/>
            <person name="Cui Y."/>
            <person name="Zhang H."/>
            <person name="O'Toole P.W."/>
        </authorList>
    </citation>
    <scope>NUCLEOTIDE SEQUENCE [LARGE SCALE GENOMIC DNA]</scope>
    <source>
        <strain evidence="1 2">DSM 20623</strain>
    </source>
</reference>
<sequence>MNIELLEKEIEKTEYWDMRIWDVQTEYFGDEVHIFIENDIKTCWKISFLSCYKVNYETDANWRGDFKVKNMRGGQLGYDGQDISIKKHEVNDSFLHCKLDLSIMSMEIICKDISVEEIDMEDVSFFWQNK</sequence>
<dbReference type="PATRIC" id="fig|1449336.4.peg.1661"/>
<organism evidence="1 2">
    <name type="scientific">Carnobacterium divergens DSM 20623</name>
    <dbReference type="NCBI Taxonomy" id="1449336"/>
    <lineage>
        <taxon>Bacteria</taxon>
        <taxon>Bacillati</taxon>
        <taxon>Bacillota</taxon>
        <taxon>Bacilli</taxon>
        <taxon>Lactobacillales</taxon>
        <taxon>Carnobacteriaceae</taxon>
        <taxon>Carnobacterium</taxon>
    </lineage>
</organism>
<dbReference type="GeneID" id="89588065"/>
<evidence type="ECO:0000313" key="1">
    <source>
        <dbReference type="EMBL" id="KRN57680.1"/>
    </source>
</evidence>
<accession>A0A0R2HY31</accession>
<dbReference type="RefSeq" id="WP_034571627.1">
    <property type="nucleotide sequence ID" value="NZ_JQBS01000003.1"/>
</dbReference>
<dbReference type="AlphaFoldDB" id="A0A0R2HY31"/>
<dbReference type="Proteomes" id="UP000051658">
    <property type="component" value="Unassembled WGS sequence"/>
</dbReference>
<protein>
    <submittedName>
        <fullName evidence="1">Uncharacterized protein</fullName>
    </submittedName>
</protein>
<keyword evidence="2" id="KW-1185">Reference proteome</keyword>
<dbReference type="eggNOG" id="ENOG5033YTX">
    <property type="taxonomic scope" value="Bacteria"/>
</dbReference>
<evidence type="ECO:0000313" key="2">
    <source>
        <dbReference type="Proteomes" id="UP000051658"/>
    </source>
</evidence>
<comment type="caution">
    <text evidence="1">The sequence shown here is derived from an EMBL/GenBank/DDBJ whole genome shotgun (WGS) entry which is preliminary data.</text>
</comment>
<gene>
    <name evidence="1" type="ORF">IV74_GL001628</name>
</gene>
<dbReference type="EMBL" id="JQBS01000003">
    <property type="protein sequence ID" value="KRN57680.1"/>
    <property type="molecule type" value="Genomic_DNA"/>
</dbReference>
<proteinExistence type="predicted"/>